<keyword evidence="5" id="KW-1185">Reference proteome</keyword>
<name>A0AAD7TS78_9APHY</name>
<dbReference type="Pfam" id="PF20153">
    <property type="entry name" value="DUF6535"/>
    <property type="match status" value="1"/>
</dbReference>
<evidence type="ECO:0000313" key="5">
    <source>
        <dbReference type="Proteomes" id="UP001215151"/>
    </source>
</evidence>
<keyword evidence="2" id="KW-0472">Membrane</keyword>
<feature type="region of interest" description="Disordered" evidence="1">
    <location>
        <begin position="780"/>
        <end position="803"/>
    </location>
</feature>
<evidence type="ECO:0000256" key="1">
    <source>
        <dbReference type="SAM" id="MobiDB-lite"/>
    </source>
</evidence>
<reference evidence="4" key="1">
    <citation type="submission" date="2022-11" db="EMBL/GenBank/DDBJ databases">
        <title>Genome Sequence of Cubamyces cubensis.</title>
        <authorList>
            <person name="Buettner E."/>
        </authorList>
    </citation>
    <scope>NUCLEOTIDE SEQUENCE</scope>
    <source>
        <strain evidence="4">MPL-01</strain>
    </source>
</reference>
<feature type="transmembrane region" description="Helical" evidence="2">
    <location>
        <begin position="306"/>
        <end position="330"/>
    </location>
</feature>
<dbReference type="Proteomes" id="UP001215151">
    <property type="component" value="Unassembled WGS sequence"/>
</dbReference>
<proteinExistence type="predicted"/>
<comment type="caution">
    <text evidence="4">The sequence shown here is derived from an EMBL/GenBank/DDBJ whole genome shotgun (WGS) entry which is preliminary data.</text>
</comment>
<feature type="transmembrane region" description="Helical" evidence="2">
    <location>
        <begin position="214"/>
        <end position="239"/>
    </location>
</feature>
<sequence>MHLCFPSKPSARSSWRSPYPTYKRYRRLLERDVQNARPPPPQLEHSRCFAIETFSMAEPQEGPTDQNGISESTPKLHADIGHTFLEGTDSPRKDIENLFLSSNGLFTESEKREAFTKAATITKGYSEALIERWIKEIDTYLVYAGLFSAILTAFNVESYQLLQPAPPDPSPAILQHISLQLGSLSYIPPSINSTYPAFSSSDASATTSSVVPTWAIWLNALWFSGLVLSLSAASVGILVKQWLNEFQSGLSGDSEHIALLRQNRLNNLEHCHVGSMVNTIPVLLQGALALFLIGLLVLLWNLHRAVAAVTSLFVLAIAVFIVGTTIAPLFTTHCAYLSPQSLVVYTLWPYVPHYARKWLSAFKVWLSEAVRRVFTGLPSPRRNQDTLESTPANSGPPQQSWIARERHVVDYHEDQLEADMTLSAYEATLDSDVIVSATARVMDWSAYDTLQWFARLVEIDTFHFGQLQEHEDFAQSPYLHGAIFYGYILLCAALEEHPFAESKISGELIRSRFTDNLEWFLSFGHRLADDSPDSLGAKTIWIVAIHAALALFTADAEADIQSISPPDTGLPQRQLRVDGFLLDSMARTIGYGTLPERHETILDRSSETYTVFAFRAVRASNYSLKEPFKHLGAYLRGHALLYATALRSRQRLGRSESLEEGVKDALSDLSTTLGCLSRSRLNDAEEHTEDVEEDIIYPVSHIVHALSSELDSFQPLLPPGFCVNLKTFFSEFKQSVLFEERYWIRVPWKEVKWYPSDLYDAAQALIARLRNSASRDTRYIGPSQLHSDTPSQPSTSIRKIPPR</sequence>
<feature type="transmembrane region" description="Helical" evidence="2">
    <location>
        <begin position="282"/>
        <end position="300"/>
    </location>
</feature>
<organism evidence="4 5">
    <name type="scientific">Trametes cubensis</name>
    <dbReference type="NCBI Taxonomy" id="1111947"/>
    <lineage>
        <taxon>Eukaryota</taxon>
        <taxon>Fungi</taxon>
        <taxon>Dikarya</taxon>
        <taxon>Basidiomycota</taxon>
        <taxon>Agaricomycotina</taxon>
        <taxon>Agaricomycetes</taxon>
        <taxon>Polyporales</taxon>
        <taxon>Polyporaceae</taxon>
        <taxon>Trametes</taxon>
    </lineage>
</organism>
<accession>A0AAD7TS78</accession>
<protein>
    <recommendedName>
        <fullName evidence="3">DUF6535 domain-containing protein</fullName>
    </recommendedName>
</protein>
<gene>
    <name evidence="4" type="ORF">ONZ51_g7468</name>
</gene>
<feature type="domain" description="DUF6535" evidence="3">
    <location>
        <begin position="124"/>
        <end position="301"/>
    </location>
</feature>
<keyword evidence="2" id="KW-1133">Transmembrane helix</keyword>
<feature type="compositionally biased region" description="Polar residues" evidence="1">
    <location>
        <begin position="784"/>
        <end position="797"/>
    </location>
</feature>
<evidence type="ECO:0000259" key="3">
    <source>
        <dbReference type="Pfam" id="PF20153"/>
    </source>
</evidence>
<evidence type="ECO:0000313" key="4">
    <source>
        <dbReference type="EMBL" id="KAJ8474052.1"/>
    </source>
</evidence>
<dbReference type="AlphaFoldDB" id="A0AAD7TS78"/>
<keyword evidence="2" id="KW-0812">Transmembrane</keyword>
<dbReference type="InterPro" id="IPR045338">
    <property type="entry name" value="DUF6535"/>
</dbReference>
<dbReference type="EMBL" id="JAPEVG010000201">
    <property type="protein sequence ID" value="KAJ8474052.1"/>
    <property type="molecule type" value="Genomic_DNA"/>
</dbReference>
<evidence type="ECO:0000256" key="2">
    <source>
        <dbReference type="SAM" id="Phobius"/>
    </source>
</evidence>